<organism evidence="2 3">
    <name type="scientific">Mucilaginibacter robiniae</name>
    <dbReference type="NCBI Taxonomy" id="2728022"/>
    <lineage>
        <taxon>Bacteria</taxon>
        <taxon>Pseudomonadati</taxon>
        <taxon>Bacteroidota</taxon>
        <taxon>Sphingobacteriia</taxon>
        <taxon>Sphingobacteriales</taxon>
        <taxon>Sphingobacteriaceae</taxon>
        <taxon>Mucilaginibacter</taxon>
    </lineage>
</organism>
<proteinExistence type="predicted"/>
<dbReference type="RefSeq" id="WP_169607702.1">
    <property type="nucleotide sequence ID" value="NZ_CP051682.1"/>
</dbReference>
<sequence>MILIAQPDEQEQTYLWAMAGGGDESYPGELDADEDDEAFDDYMDDEDDLREIRTSDDLEEPDPEDDDHLPDDDLQ</sequence>
<name>A0A7L5DZ75_9SPHI</name>
<protein>
    <submittedName>
        <fullName evidence="2">Uncharacterized protein</fullName>
    </submittedName>
</protein>
<evidence type="ECO:0000256" key="1">
    <source>
        <dbReference type="SAM" id="MobiDB-lite"/>
    </source>
</evidence>
<accession>A0A7L5DZ75</accession>
<feature type="compositionally biased region" description="Acidic residues" evidence="1">
    <location>
        <begin position="57"/>
        <end position="75"/>
    </location>
</feature>
<feature type="region of interest" description="Disordered" evidence="1">
    <location>
        <begin position="19"/>
        <end position="75"/>
    </location>
</feature>
<keyword evidence="3" id="KW-1185">Reference proteome</keyword>
<dbReference type="Proteomes" id="UP000503278">
    <property type="component" value="Chromosome"/>
</dbReference>
<reference evidence="2 3" key="1">
    <citation type="submission" date="2020-04" db="EMBL/GenBank/DDBJ databases">
        <title>Genome sequencing of novel species.</title>
        <authorList>
            <person name="Heo J."/>
            <person name="Kim S.-J."/>
            <person name="Kim J.-S."/>
            <person name="Hong S.-B."/>
            <person name="Kwon S.-W."/>
        </authorList>
    </citation>
    <scope>NUCLEOTIDE SEQUENCE [LARGE SCALE GENOMIC DNA]</scope>
    <source>
        <strain evidence="2 3">F39-2</strain>
    </source>
</reference>
<gene>
    <name evidence="2" type="ORF">HH214_11240</name>
</gene>
<evidence type="ECO:0000313" key="2">
    <source>
        <dbReference type="EMBL" id="QJD96400.1"/>
    </source>
</evidence>
<feature type="compositionally biased region" description="Acidic residues" evidence="1">
    <location>
        <begin position="30"/>
        <end position="49"/>
    </location>
</feature>
<dbReference type="AlphaFoldDB" id="A0A7L5DZ75"/>
<dbReference type="EMBL" id="CP051682">
    <property type="protein sequence ID" value="QJD96400.1"/>
    <property type="molecule type" value="Genomic_DNA"/>
</dbReference>
<evidence type="ECO:0000313" key="3">
    <source>
        <dbReference type="Proteomes" id="UP000503278"/>
    </source>
</evidence>
<dbReference type="KEGG" id="mrob:HH214_11240"/>